<dbReference type="Pfam" id="PF07298">
    <property type="entry name" value="NnrU"/>
    <property type="match status" value="1"/>
</dbReference>
<evidence type="ECO:0000256" key="3">
    <source>
        <dbReference type="ARBA" id="ARBA00022989"/>
    </source>
</evidence>
<dbReference type="InterPro" id="IPR009915">
    <property type="entry name" value="NnrU_dom"/>
</dbReference>
<keyword evidence="3 5" id="KW-1133">Transmembrane helix</keyword>
<sequence length="204" mass="23629">MISELFTAGIMVSWGFLHSILASNPVKKKFKVDPFNQRYRIFFNVVSIITLMYLELIISSFLRPGAIQLGPILDRSIIQAQILYTVLFYSGIIIFIGVLIQVNPLKLLGVIRENPDDIKLGGFYRFSRHPMYAGLLLIFLANLLISADSVSLTKTTGYILYIIIGARFEERRLKKNIEQYEIMFTKGFFFPYRLKHFKIIFKKD</sequence>
<feature type="transmembrane region" description="Helical" evidence="5">
    <location>
        <begin position="41"/>
        <end position="62"/>
    </location>
</feature>
<feature type="domain" description="NnrU" evidence="6">
    <location>
        <begin position="11"/>
        <end position="175"/>
    </location>
</feature>
<name>A0A0F9ESJ3_9ZZZZ</name>
<evidence type="ECO:0000256" key="1">
    <source>
        <dbReference type="ARBA" id="ARBA00004141"/>
    </source>
</evidence>
<evidence type="ECO:0000256" key="5">
    <source>
        <dbReference type="SAM" id="Phobius"/>
    </source>
</evidence>
<comment type="caution">
    <text evidence="7">The sequence shown here is derived from an EMBL/GenBank/DDBJ whole genome shotgun (WGS) entry which is preliminary data.</text>
</comment>
<feature type="transmembrane region" description="Helical" evidence="5">
    <location>
        <begin position="131"/>
        <end position="164"/>
    </location>
</feature>
<comment type="subcellular location">
    <subcellularLocation>
        <location evidence="1">Membrane</location>
        <topology evidence="1">Multi-pass membrane protein</topology>
    </subcellularLocation>
</comment>
<dbReference type="AlphaFoldDB" id="A0A0F9ESJ3"/>
<evidence type="ECO:0000259" key="6">
    <source>
        <dbReference type="Pfam" id="PF07298"/>
    </source>
</evidence>
<evidence type="ECO:0000256" key="2">
    <source>
        <dbReference type="ARBA" id="ARBA00022692"/>
    </source>
</evidence>
<organism evidence="7">
    <name type="scientific">marine sediment metagenome</name>
    <dbReference type="NCBI Taxonomy" id="412755"/>
    <lineage>
        <taxon>unclassified sequences</taxon>
        <taxon>metagenomes</taxon>
        <taxon>ecological metagenomes</taxon>
    </lineage>
</organism>
<accession>A0A0F9ESJ3</accession>
<evidence type="ECO:0000256" key="4">
    <source>
        <dbReference type="ARBA" id="ARBA00023136"/>
    </source>
</evidence>
<reference evidence="7" key="1">
    <citation type="journal article" date="2015" name="Nature">
        <title>Complex archaea that bridge the gap between prokaryotes and eukaryotes.</title>
        <authorList>
            <person name="Spang A."/>
            <person name="Saw J.H."/>
            <person name="Jorgensen S.L."/>
            <person name="Zaremba-Niedzwiedzka K."/>
            <person name="Martijn J."/>
            <person name="Lind A.E."/>
            <person name="van Eijk R."/>
            <person name="Schleper C."/>
            <person name="Guy L."/>
            <person name="Ettema T.J."/>
        </authorList>
    </citation>
    <scope>NUCLEOTIDE SEQUENCE</scope>
</reference>
<dbReference type="Gene3D" id="1.20.120.1630">
    <property type="match status" value="1"/>
</dbReference>
<protein>
    <recommendedName>
        <fullName evidence="6">NnrU domain-containing protein</fullName>
    </recommendedName>
</protein>
<proteinExistence type="predicted"/>
<keyword evidence="4 5" id="KW-0472">Membrane</keyword>
<dbReference type="EMBL" id="LAZR01023844">
    <property type="protein sequence ID" value="KKL77118.1"/>
    <property type="molecule type" value="Genomic_DNA"/>
</dbReference>
<evidence type="ECO:0000313" key="7">
    <source>
        <dbReference type="EMBL" id="KKL77118.1"/>
    </source>
</evidence>
<keyword evidence="2 5" id="KW-0812">Transmembrane</keyword>
<feature type="transmembrane region" description="Helical" evidence="5">
    <location>
        <begin position="82"/>
        <end position="102"/>
    </location>
</feature>
<gene>
    <name evidence="7" type="ORF">LCGC14_2038090</name>
</gene>
<dbReference type="GO" id="GO:0016020">
    <property type="term" value="C:membrane"/>
    <property type="evidence" value="ECO:0007669"/>
    <property type="project" value="UniProtKB-SubCell"/>
</dbReference>